<feature type="region of interest" description="Disordered" evidence="1">
    <location>
        <begin position="157"/>
        <end position="191"/>
    </location>
</feature>
<keyword evidence="2" id="KW-0812">Transmembrane</keyword>
<proteinExistence type="predicted"/>
<feature type="transmembrane region" description="Helical" evidence="2">
    <location>
        <begin position="16"/>
        <end position="37"/>
    </location>
</feature>
<organism evidence="3 4">
    <name type="scientific">Mesorhabditis belari</name>
    <dbReference type="NCBI Taxonomy" id="2138241"/>
    <lineage>
        <taxon>Eukaryota</taxon>
        <taxon>Metazoa</taxon>
        <taxon>Ecdysozoa</taxon>
        <taxon>Nematoda</taxon>
        <taxon>Chromadorea</taxon>
        <taxon>Rhabditida</taxon>
        <taxon>Rhabditina</taxon>
        <taxon>Rhabditomorpha</taxon>
        <taxon>Rhabditoidea</taxon>
        <taxon>Rhabditidae</taxon>
        <taxon>Mesorhabditinae</taxon>
        <taxon>Mesorhabditis</taxon>
    </lineage>
</organism>
<sequence>MAPLHHARSYVKTPAGILHILCILTNLGTLLACGLRWTEEGDVYIQIIFAEYAWQTFVMGCLFISFMIIMVLFMSKIANPSSMFARITNKMAIALIGFCIVIAAGVFIIELWYITSGRNSYTKMYKRIVVVMIFALILLVLLGVLGCFLALGVQSTVSPRPRTPIQSQPPQPPAYKTTNPFDEEVRSPRTD</sequence>
<reference evidence="4" key="1">
    <citation type="submission" date="2024-02" db="UniProtKB">
        <authorList>
            <consortium name="WormBaseParasite"/>
        </authorList>
    </citation>
    <scope>IDENTIFICATION</scope>
</reference>
<name>A0AAF3FKA2_9BILA</name>
<feature type="transmembrane region" description="Helical" evidence="2">
    <location>
        <begin position="52"/>
        <end position="73"/>
    </location>
</feature>
<keyword evidence="2" id="KW-0472">Membrane</keyword>
<evidence type="ECO:0000256" key="2">
    <source>
        <dbReference type="SAM" id="Phobius"/>
    </source>
</evidence>
<keyword evidence="2" id="KW-1133">Transmembrane helix</keyword>
<feature type="compositionally biased region" description="Polar residues" evidence="1">
    <location>
        <begin position="157"/>
        <end position="166"/>
    </location>
</feature>
<keyword evidence="3" id="KW-1185">Reference proteome</keyword>
<evidence type="ECO:0000313" key="3">
    <source>
        <dbReference type="Proteomes" id="UP000887575"/>
    </source>
</evidence>
<dbReference type="AlphaFoldDB" id="A0AAF3FKA2"/>
<protein>
    <submittedName>
        <fullName evidence="4">Uncharacterized protein</fullName>
    </submittedName>
</protein>
<feature type="transmembrane region" description="Helical" evidence="2">
    <location>
        <begin position="127"/>
        <end position="153"/>
    </location>
</feature>
<feature type="transmembrane region" description="Helical" evidence="2">
    <location>
        <begin position="93"/>
        <end position="115"/>
    </location>
</feature>
<accession>A0AAF3FKA2</accession>
<dbReference type="Proteomes" id="UP000887575">
    <property type="component" value="Unassembled WGS sequence"/>
</dbReference>
<dbReference type="WBParaSite" id="MBELARI_LOCUS7552">
    <property type="protein sequence ID" value="MBELARI_LOCUS7552"/>
    <property type="gene ID" value="MBELARI_LOCUS7552"/>
</dbReference>
<evidence type="ECO:0000313" key="4">
    <source>
        <dbReference type="WBParaSite" id="MBELARI_LOCUS7552"/>
    </source>
</evidence>
<evidence type="ECO:0000256" key="1">
    <source>
        <dbReference type="SAM" id="MobiDB-lite"/>
    </source>
</evidence>